<protein>
    <submittedName>
        <fullName evidence="6">Glucose-fructose oxidoreductase</fullName>
    </submittedName>
</protein>
<feature type="domain" description="Gfo/Idh/MocA-like oxidoreductase N-terminal" evidence="4">
    <location>
        <begin position="19"/>
        <end position="141"/>
    </location>
</feature>
<dbReference type="GO" id="GO:0000166">
    <property type="term" value="F:nucleotide binding"/>
    <property type="evidence" value="ECO:0007669"/>
    <property type="project" value="InterPro"/>
</dbReference>
<dbReference type="AlphaFoldDB" id="A0A179S1F5"/>
<evidence type="ECO:0000256" key="3">
    <source>
        <dbReference type="SAM" id="MobiDB-lite"/>
    </source>
</evidence>
<reference evidence="6 7" key="1">
    <citation type="submission" date="2016-04" db="EMBL/GenBank/DDBJ databases">
        <authorList>
            <person name="Evans L.H."/>
            <person name="Alamgir A."/>
            <person name="Owens N."/>
            <person name="Weber N.D."/>
            <person name="Virtaneva K."/>
            <person name="Barbian K."/>
            <person name="Babar A."/>
            <person name="Rosenke K."/>
        </authorList>
    </citation>
    <scope>NUCLEOTIDE SEQUENCE [LARGE SCALE GENOMIC DNA]</scope>
    <source>
        <strain evidence="6 7">PMB02</strain>
    </source>
</reference>
<comment type="similarity">
    <text evidence="1">Belongs to the Gfo/Idh/MocA family.</text>
</comment>
<dbReference type="GO" id="GO:0016491">
    <property type="term" value="F:oxidoreductase activity"/>
    <property type="evidence" value="ECO:0007669"/>
    <property type="project" value="UniProtKB-KW"/>
</dbReference>
<dbReference type="Proteomes" id="UP000078316">
    <property type="component" value="Unassembled WGS sequence"/>
</dbReference>
<dbReference type="InterPro" id="IPR036291">
    <property type="entry name" value="NAD(P)-bd_dom_sf"/>
</dbReference>
<evidence type="ECO:0000259" key="5">
    <source>
        <dbReference type="Pfam" id="PF22725"/>
    </source>
</evidence>
<evidence type="ECO:0000256" key="2">
    <source>
        <dbReference type="ARBA" id="ARBA00023002"/>
    </source>
</evidence>
<name>A0A179S1F5_9HYPH</name>
<dbReference type="EMBL" id="LWHQ01000053">
    <property type="protein sequence ID" value="OAS19188.1"/>
    <property type="molecule type" value="Genomic_DNA"/>
</dbReference>
<dbReference type="PANTHER" id="PTHR43708">
    <property type="entry name" value="CONSERVED EXPRESSED OXIDOREDUCTASE (EUROFUNG)"/>
    <property type="match status" value="1"/>
</dbReference>
<dbReference type="STRING" id="427683.A5481_25185"/>
<feature type="domain" description="GFO/IDH/MocA-like oxidoreductase" evidence="5">
    <location>
        <begin position="152"/>
        <end position="268"/>
    </location>
</feature>
<evidence type="ECO:0000259" key="4">
    <source>
        <dbReference type="Pfam" id="PF01408"/>
    </source>
</evidence>
<dbReference type="SUPFAM" id="SSF51735">
    <property type="entry name" value="NAD(P)-binding Rossmann-fold domains"/>
    <property type="match status" value="1"/>
</dbReference>
<feature type="region of interest" description="Disordered" evidence="3">
    <location>
        <begin position="352"/>
        <end position="381"/>
    </location>
</feature>
<dbReference type="PANTHER" id="PTHR43708:SF5">
    <property type="entry name" value="CONSERVED EXPRESSED OXIDOREDUCTASE (EUROFUNG)-RELATED"/>
    <property type="match status" value="1"/>
</dbReference>
<dbReference type="Gene3D" id="3.30.360.10">
    <property type="entry name" value="Dihydrodipicolinate Reductase, domain 2"/>
    <property type="match status" value="1"/>
</dbReference>
<feature type="compositionally biased region" description="Basic and acidic residues" evidence="3">
    <location>
        <begin position="352"/>
        <end position="365"/>
    </location>
</feature>
<dbReference type="RefSeq" id="WP_048432136.1">
    <property type="nucleotide sequence ID" value="NZ_LWHQ01000053.1"/>
</dbReference>
<accession>A0A179S1F5</accession>
<evidence type="ECO:0000256" key="1">
    <source>
        <dbReference type="ARBA" id="ARBA00010928"/>
    </source>
</evidence>
<comment type="caution">
    <text evidence="6">The sequence shown here is derived from an EMBL/GenBank/DDBJ whole genome shotgun (WGS) entry which is preliminary data.</text>
</comment>
<dbReference type="Gene3D" id="3.40.50.720">
    <property type="entry name" value="NAD(P)-binding Rossmann-like Domain"/>
    <property type="match status" value="1"/>
</dbReference>
<dbReference type="SUPFAM" id="SSF55347">
    <property type="entry name" value="Glyceraldehyde-3-phosphate dehydrogenase-like, C-terminal domain"/>
    <property type="match status" value="1"/>
</dbReference>
<dbReference type="PRINTS" id="PR01775">
    <property type="entry name" value="GLFROXRDTASE"/>
</dbReference>
<dbReference type="Pfam" id="PF22725">
    <property type="entry name" value="GFO_IDH_MocA_C3"/>
    <property type="match status" value="1"/>
</dbReference>
<organism evidence="6 7">
    <name type="scientific">Methylobacterium platani</name>
    <dbReference type="NCBI Taxonomy" id="427683"/>
    <lineage>
        <taxon>Bacteria</taxon>
        <taxon>Pseudomonadati</taxon>
        <taxon>Pseudomonadota</taxon>
        <taxon>Alphaproteobacteria</taxon>
        <taxon>Hyphomicrobiales</taxon>
        <taxon>Methylobacteriaceae</taxon>
        <taxon>Methylobacterium</taxon>
    </lineage>
</organism>
<proteinExistence type="inferred from homology"/>
<gene>
    <name evidence="6" type="ORF">A5481_25185</name>
</gene>
<dbReference type="InterPro" id="IPR000683">
    <property type="entry name" value="Gfo/Idh/MocA-like_OxRdtase_N"/>
</dbReference>
<sequence length="381" mass="40623">MSITGSIAGALGLTPARKVRYAVVGLGDIAQGAMLPAVAHTGNSEIAALVTGDPEKARALGARYGVPATYCYEQFGAMLRSGAVDAIYLATPNWRHAEFAVPALQAGIHVLVEKPLEVSPVRCRAILDAARASRAKVMVAYRLHFEPATLAVLDRVRAGRLGDVLAFTSTFSQRLSPDNHRARNGVAAGPVFDLGPYPVNAARAIFGAEPTEVVAAVGSRSPDSGLGDFDHTVAATLRFPGDRLAQLVVSYVGHAHDAYTVLGTEGRLTADPGYLFGRPLELVTVLGGEREHERFEATDQFGGELKYFSDCILADRDPEPDAEEGYADLRVLDGIVRALESGGSVTLEPFTRETRIDTRAQEQRLRPVASPPRVDASAPAR</sequence>
<dbReference type="InterPro" id="IPR051317">
    <property type="entry name" value="Gfo/Idh/MocA_oxidoreduct"/>
</dbReference>
<keyword evidence="2" id="KW-0560">Oxidoreductase</keyword>
<dbReference type="InterPro" id="IPR008354">
    <property type="entry name" value="Glc-Fru_OxRdtase_bac"/>
</dbReference>
<dbReference type="Pfam" id="PF01408">
    <property type="entry name" value="GFO_IDH_MocA"/>
    <property type="match status" value="1"/>
</dbReference>
<dbReference type="OrthoDB" id="9774191at2"/>
<dbReference type="InterPro" id="IPR055170">
    <property type="entry name" value="GFO_IDH_MocA-like_dom"/>
</dbReference>
<evidence type="ECO:0000313" key="7">
    <source>
        <dbReference type="Proteomes" id="UP000078316"/>
    </source>
</evidence>
<evidence type="ECO:0000313" key="6">
    <source>
        <dbReference type="EMBL" id="OAS19188.1"/>
    </source>
</evidence>